<dbReference type="GO" id="GO:0004357">
    <property type="term" value="F:glutamate-cysteine ligase activity"/>
    <property type="evidence" value="ECO:0007669"/>
    <property type="project" value="InterPro"/>
</dbReference>
<dbReference type="OrthoDB" id="9804786at2"/>
<evidence type="ECO:0000313" key="1">
    <source>
        <dbReference type="EMBL" id="QCK16683.1"/>
    </source>
</evidence>
<evidence type="ECO:0000313" key="2">
    <source>
        <dbReference type="Proteomes" id="UP000298616"/>
    </source>
</evidence>
<dbReference type="Gene3D" id="3.30.590.20">
    <property type="match status" value="1"/>
</dbReference>
<dbReference type="SUPFAM" id="SSF55931">
    <property type="entry name" value="Glutamine synthetase/guanido kinase"/>
    <property type="match status" value="1"/>
</dbReference>
<dbReference type="Proteomes" id="UP000298616">
    <property type="component" value="Chromosome"/>
</dbReference>
<dbReference type="EMBL" id="CP028923">
    <property type="protein sequence ID" value="QCK16683.1"/>
    <property type="molecule type" value="Genomic_DNA"/>
</dbReference>
<dbReference type="InterPro" id="IPR014746">
    <property type="entry name" value="Gln_synth/guanido_kin_cat_dom"/>
</dbReference>
<dbReference type="PANTHER" id="PTHR36510:SF1">
    <property type="entry name" value="GLUTAMATE--CYSTEINE LIGASE 2-RELATED"/>
    <property type="match status" value="1"/>
</dbReference>
<organism evidence="1 2">
    <name type="scientific">Mangrovivirga cuniculi</name>
    <dbReference type="NCBI Taxonomy" id="2715131"/>
    <lineage>
        <taxon>Bacteria</taxon>
        <taxon>Pseudomonadati</taxon>
        <taxon>Bacteroidota</taxon>
        <taxon>Cytophagia</taxon>
        <taxon>Cytophagales</taxon>
        <taxon>Mangrovivirgaceae</taxon>
        <taxon>Mangrovivirga</taxon>
    </lineage>
</organism>
<sequence length="375" mass="42926">MVGEKNNGIISWSNELVMHVLELKSTRPEEDLALLKEEFNNNISEINERLIDFNAMLMPTAAHPFMNSIKEKKLWPYDSGVVYKRYDEVFNCSGNGWSNVQSTHLNLPFYDDYEFACLHGAIRIILPLLPALAASSPFFDGLFSGVMDGRLIYYMNNQKRISCITGKVIPERVYSEASYKRKIFDKISEKIAPFNEDQILDPVWVNSRGAIARFDRGSIEIRVLDIQECPSADLAILSFIIGMIKLISEERYSGLKKIQQKNTMDLNRIFKQTISFGRAAVINDYEYLGFFGLRGIEDSTVNDLINHIYLELQEDYPGLILPWKNQIDVLVNQGSLSERILKNVGTNPTKSELMSLYKTLSMCLREDKIFIKCPV</sequence>
<gene>
    <name evidence="1" type="ORF">DCC35_19070</name>
</gene>
<dbReference type="InterPro" id="IPR050141">
    <property type="entry name" value="GCL_type2/YbdK_subfam"/>
</dbReference>
<dbReference type="InterPro" id="IPR006336">
    <property type="entry name" value="GCS2"/>
</dbReference>
<accession>A0A4D7JPI6</accession>
<dbReference type="KEGG" id="fpf:DCC35_19070"/>
<dbReference type="GO" id="GO:0042398">
    <property type="term" value="P:modified amino acid biosynthetic process"/>
    <property type="evidence" value="ECO:0007669"/>
    <property type="project" value="InterPro"/>
</dbReference>
<keyword evidence="1" id="KW-0436">Ligase</keyword>
<keyword evidence="2" id="KW-1185">Reference proteome</keyword>
<dbReference type="RefSeq" id="WP_137092274.1">
    <property type="nucleotide sequence ID" value="NZ_CP028923.1"/>
</dbReference>
<name>A0A4D7JPI6_9BACT</name>
<dbReference type="Pfam" id="PF04107">
    <property type="entry name" value="GCS2"/>
    <property type="match status" value="1"/>
</dbReference>
<protein>
    <submittedName>
        <fullName evidence="1">Glutamate--cysteine ligase</fullName>
    </submittedName>
</protein>
<dbReference type="AlphaFoldDB" id="A0A4D7JPI6"/>
<dbReference type="PANTHER" id="PTHR36510">
    <property type="entry name" value="GLUTAMATE--CYSTEINE LIGASE 2-RELATED"/>
    <property type="match status" value="1"/>
</dbReference>
<reference evidence="1 2" key="1">
    <citation type="submission" date="2018-04" db="EMBL/GenBank/DDBJ databases">
        <title>Complete genome uncultured novel isolate.</title>
        <authorList>
            <person name="Merlino G."/>
        </authorList>
    </citation>
    <scope>NUCLEOTIDE SEQUENCE [LARGE SCALE GENOMIC DNA]</scope>
    <source>
        <strain evidence="2">R1DC9</strain>
    </source>
</reference>
<proteinExistence type="predicted"/>